<organism evidence="2 3">
    <name type="scientific">Mariniphaga anaerophila</name>
    <dbReference type="NCBI Taxonomy" id="1484053"/>
    <lineage>
        <taxon>Bacteria</taxon>
        <taxon>Pseudomonadati</taxon>
        <taxon>Bacteroidota</taxon>
        <taxon>Bacteroidia</taxon>
        <taxon>Marinilabiliales</taxon>
        <taxon>Prolixibacteraceae</taxon>
        <taxon>Mariniphaga</taxon>
    </lineage>
</organism>
<evidence type="ECO:0000256" key="1">
    <source>
        <dbReference type="SAM" id="Phobius"/>
    </source>
</evidence>
<dbReference type="RefSeq" id="WP_073003020.1">
    <property type="nucleotide sequence ID" value="NZ_FQUM01000009.1"/>
</dbReference>
<dbReference type="AlphaFoldDB" id="A0A1M5EI94"/>
<accession>A0A1M5EI94</accession>
<keyword evidence="1" id="KW-0472">Membrane</keyword>
<sequence>MFTIGIFTTHIPYIAFAVFYAFFLLFGVNKASSGEIDWGENNIVFKAQAVDIFSEADTANFSNFHYSQGAGLFSPGTCFFADKKNISYTSFFPENIRKCYYSQALFNRPPPVLS</sequence>
<keyword evidence="1" id="KW-1133">Transmembrane helix</keyword>
<name>A0A1M5EI94_9BACT</name>
<proteinExistence type="predicted"/>
<dbReference type="Proteomes" id="UP000184164">
    <property type="component" value="Unassembled WGS sequence"/>
</dbReference>
<evidence type="ECO:0000313" key="2">
    <source>
        <dbReference type="EMBL" id="SHF78988.1"/>
    </source>
</evidence>
<keyword evidence="3" id="KW-1185">Reference proteome</keyword>
<dbReference type="EMBL" id="FQUM01000009">
    <property type="protein sequence ID" value="SHF78988.1"/>
    <property type="molecule type" value="Genomic_DNA"/>
</dbReference>
<protein>
    <submittedName>
        <fullName evidence="2">Uncharacterized protein</fullName>
    </submittedName>
</protein>
<dbReference type="OrthoDB" id="1122655at2"/>
<keyword evidence="1" id="KW-0812">Transmembrane</keyword>
<feature type="transmembrane region" description="Helical" evidence="1">
    <location>
        <begin position="6"/>
        <end position="28"/>
    </location>
</feature>
<reference evidence="2 3" key="1">
    <citation type="submission" date="2016-11" db="EMBL/GenBank/DDBJ databases">
        <authorList>
            <person name="Jaros S."/>
            <person name="Januszkiewicz K."/>
            <person name="Wedrychowicz H."/>
        </authorList>
    </citation>
    <scope>NUCLEOTIDE SEQUENCE [LARGE SCALE GENOMIC DNA]</scope>
    <source>
        <strain evidence="2 3">DSM 26910</strain>
    </source>
</reference>
<dbReference type="STRING" id="1484053.SAMN05444274_10949"/>
<gene>
    <name evidence="2" type="ORF">SAMN05444274_10949</name>
</gene>
<evidence type="ECO:0000313" key="3">
    <source>
        <dbReference type="Proteomes" id="UP000184164"/>
    </source>
</evidence>